<dbReference type="Proteomes" id="UP000479000">
    <property type="component" value="Unassembled WGS sequence"/>
</dbReference>
<keyword evidence="2" id="KW-1185">Reference proteome</keyword>
<proteinExistence type="predicted"/>
<sequence>MNDIHKFPFLTEDLRKWFCHNVNNIKYQNQITKSNIEIFIKFGCILIFKERNLERLFVPSQRRVHDPWRTEHGPGRALALSHCPDGARQRQVHRSRHGLHGLCPHLLLHRSKTCTC</sequence>
<feature type="non-terminal residue" evidence="1">
    <location>
        <position position="116"/>
    </location>
</feature>
<protein>
    <submittedName>
        <fullName evidence="1">Uncharacterized protein</fullName>
    </submittedName>
</protein>
<evidence type="ECO:0000313" key="2">
    <source>
        <dbReference type="Proteomes" id="UP000479000"/>
    </source>
</evidence>
<dbReference type="AlphaFoldDB" id="A0A6H5HR93"/>
<gene>
    <name evidence="1" type="ORF">NTEN_LOCUS24614</name>
</gene>
<dbReference type="EMBL" id="CADCXU010036327">
    <property type="protein sequence ID" value="CAB0021089.1"/>
    <property type="molecule type" value="Genomic_DNA"/>
</dbReference>
<evidence type="ECO:0000313" key="1">
    <source>
        <dbReference type="EMBL" id="CAB0021089.1"/>
    </source>
</evidence>
<reference evidence="1 2" key="1">
    <citation type="submission" date="2020-02" db="EMBL/GenBank/DDBJ databases">
        <authorList>
            <person name="Ferguson B K."/>
        </authorList>
    </citation>
    <scope>NUCLEOTIDE SEQUENCE [LARGE SCALE GENOMIC DNA]</scope>
</reference>
<accession>A0A6H5HR93</accession>
<name>A0A6H5HR93_9HEMI</name>
<organism evidence="1 2">
    <name type="scientific">Nesidiocoris tenuis</name>
    <dbReference type="NCBI Taxonomy" id="355587"/>
    <lineage>
        <taxon>Eukaryota</taxon>
        <taxon>Metazoa</taxon>
        <taxon>Ecdysozoa</taxon>
        <taxon>Arthropoda</taxon>
        <taxon>Hexapoda</taxon>
        <taxon>Insecta</taxon>
        <taxon>Pterygota</taxon>
        <taxon>Neoptera</taxon>
        <taxon>Paraneoptera</taxon>
        <taxon>Hemiptera</taxon>
        <taxon>Heteroptera</taxon>
        <taxon>Panheteroptera</taxon>
        <taxon>Cimicomorpha</taxon>
        <taxon>Miridae</taxon>
        <taxon>Dicyphina</taxon>
        <taxon>Nesidiocoris</taxon>
    </lineage>
</organism>